<feature type="compositionally biased region" description="Basic and acidic residues" evidence="1">
    <location>
        <begin position="395"/>
        <end position="406"/>
    </location>
</feature>
<organism evidence="2 3">
    <name type="scientific">Rhizodiscina lignyota</name>
    <dbReference type="NCBI Taxonomy" id="1504668"/>
    <lineage>
        <taxon>Eukaryota</taxon>
        <taxon>Fungi</taxon>
        <taxon>Dikarya</taxon>
        <taxon>Ascomycota</taxon>
        <taxon>Pezizomycotina</taxon>
        <taxon>Dothideomycetes</taxon>
        <taxon>Pleosporomycetidae</taxon>
        <taxon>Aulographales</taxon>
        <taxon>Rhizodiscinaceae</taxon>
        <taxon>Rhizodiscina</taxon>
    </lineage>
</organism>
<feature type="region of interest" description="Disordered" evidence="1">
    <location>
        <begin position="1"/>
        <end position="71"/>
    </location>
</feature>
<keyword evidence="3" id="KW-1185">Reference proteome</keyword>
<reference evidence="2" key="1">
    <citation type="journal article" date="2020" name="Stud. Mycol.">
        <title>101 Dothideomycetes genomes: a test case for predicting lifestyles and emergence of pathogens.</title>
        <authorList>
            <person name="Haridas S."/>
            <person name="Albert R."/>
            <person name="Binder M."/>
            <person name="Bloem J."/>
            <person name="Labutti K."/>
            <person name="Salamov A."/>
            <person name="Andreopoulos B."/>
            <person name="Baker S."/>
            <person name="Barry K."/>
            <person name="Bills G."/>
            <person name="Bluhm B."/>
            <person name="Cannon C."/>
            <person name="Castanera R."/>
            <person name="Culley D."/>
            <person name="Daum C."/>
            <person name="Ezra D."/>
            <person name="Gonzalez J."/>
            <person name="Henrissat B."/>
            <person name="Kuo A."/>
            <person name="Liang C."/>
            <person name="Lipzen A."/>
            <person name="Lutzoni F."/>
            <person name="Magnuson J."/>
            <person name="Mondo S."/>
            <person name="Nolan M."/>
            <person name="Ohm R."/>
            <person name="Pangilinan J."/>
            <person name="Park H.-J."/>
            <person name="Ramirez L."/>
            <person name="Alfaro M."/>
            <person name="Sun H."/>
            <person name="Tritt A."/>
            <person name="Yoshinaga Y."/>
            <person name="Zwiers L.-H."/>
            <person name="Turgeon B."/>
            <person name="Goodwin S."/>
            <person name="Spatafora J."/>
            <person name="Crous P."/>
            <person name="Grigoriev I."/>
        </authorList>
    </citation>
    <scope>NUCLEOTIDE SEQUENCE</scope>
    <source>
        <strain evidence="2">CBS 133067</strain>
    </source>
</reference>
<comment type="caution">
    <text evidence="2">The sequence shown here is derived from an EMBL/GenBank/DDBJ whole genome shotgun (WGS) entry which is preliminary data.</text>
</comment>
<sequence length="406" mass="44154">MRETMRKKRPAPLNLSQNKASSSSSSESAYRDPSMEEHSSHNNNPSHGYDQRHQNILPADAARTAYEIDLGPQGLARHHGVAAPSKAGVSKSPIKDASRDVQNIYQAGPVSEGDTLKQLAKSTISKIQDGSAASNNKAQLSLDDELRTAKDVYRMAAQSEGEAMKQMAEAGVKKFREAAERLKALHKEERREAERLEELDEEEEEEVGRGSPRSSDKQRSRTGHLPANLSFLDRPSASIAQPPYAGETRPRKKSSAAGSTFRGERVSAFSQWPTFAAAPAADEEEQALHQQTTPAPRTKPTPRPRGASWWSSKKAALGQKIDSAIRRHEAEKARKEAEGAAAAQQRLKRSISKPLAGSQPDPSIADLCVPLGVITMAREPTSAGLDAEGAAEGEDILREAERNYLS</sequence>
<feature type="region of interest" description="Disordered" evidence="1">
    <location>
        <begin position="328"/>
        <end position="364"/>
    </location>
</feature>
<accession>A0A9P4IFB9</accession>
<feature type="compositionally biased region" description="Basic and acidic residues" evidence="1">
    <location>
        <begin position="328"/>
        <end position="338"/>
    </location>
</feature>
<dbReference type="EMBL" id="ML978126">
    <property type="protein sequence ID" value="KAF2098617.1"/>
    <property type="molecule type" value="Genomic_DNA"/>
</dbReference>
<feature type="compositionally biased region" description="Acidic residues" evidence="1">
    <location>
        <begin position="197"/>
        <end position="206"/>
    </location>
</feature>
<feature type="compositionally biased region" description="Basic and acidic residues" evidence="1">
    <location>
        <begin position="29"/>
        <end position="40"/>
    </location>
</feature>
<proteinExistence type="predicted"/>
<feature type="region of interest" description="Disordered" evidence="1">
    <location>
        <begin position="186"/>
        <end position="315"/>
    </location>
</feature>
<protein>
    <submittedName>
        <fullName evidence="2">Uncharacterized protein</fullName>
    </submittedName>
</protein>
<feature type="compositionally biased region" description="Basic and acidic residues" evidence="1">
    <location>
        <begin position="186"/>
        <end position="196"/>
    </location>
</feature>
<name>A0A9P4IFB9_9PEZI</name>
<evidence type="ECO:0000313" key="2">
    <source>
        <dbReference type="EMBL" id="KAF2098617.1"/>
    </source>
</evidence>
<gene>
    <name evidence="2" type="ORF">NA57DRAFT_75855</name>
</gene>
<dbReference type="AlphaFoldDB" id="A0A9P4IFB9"/>
<dbReference type="Proteomes" id="UP000799772">
    <property type="component" value="Unassembled WGS sequence"/>
</dbReference>
<evidence type="ECO:0000256" key="1">
    <source>
        <dbReference type="SAM" id="MobiDB-lite"/>
    </source>
</evidence>
<feature type="region of interest" description="Disordered" evidence="1">
    <location>
        <begin position="380"/>
        <end position="406"/>
    </location>
</feature>
<feature type="compositionally biased region" description="Basic residues" evidence="1">
    <location>
        <begin position="1"/>
        <end position="10"/>
    </location>
</feature>
<evidence type="ECO:0000313" key="3">
    <source>
        <dbReference type="Proteomes" id="UP000799772"/>
    </source>
</evidence>